<organism evidence="1 2">
    <name type="scientific">Punica granatum</name>
    <name type="common">Pomegranate</name>
    <dbReference type="NCBI Taxonomy" id="22663"/>
    <lineage>
        <taxon>Eukaryota</taxon>
        <taxon>Viridiplantae</taxon>
        <taxon>Streptophyta</taxon>
        <taxon>Embryophyta</taxon>
        <taxon>Tracheophyta</taxon>
        <taxon>Spermatophyta</taxon>
        <taxon>Magnoliopsida</taxon>
        <taxon>eudicotyledons</taxon>
        <taxon>Gunneridae</taxon>
        <taxon>Pentapetalae</taxon>
        <taxon>rosids</taxon>
        <taxon>malvids</taxon>
        <taxon>Myrtales</taxon>
        <taxon>Lythraceae</taxon>
        <taxon>Punica</taxon>
    </lineage>
</organism>
<sequence>RLESRFCPVRTFGVELSVPGLRLPFVCLIVRLGDPLASCGIIRSSSPTEDRWPGKTWGLVTGAFSVFFECLEAFGIAVISVCHEHAPKARRKAFVTTETSLGRPSRVPKGHLKLVPRPRWSLGACRPVLGCRLLVSGAGPGSPVRKGVRERSGASRLKRYGPETRLGVSLVTLALRGNFRVPYWAPFGALGIR</sequence>
<keyword evidence="2" id="KW-1185">Reference proteome</keyword>
<dbReference type="Proteomes" id="UP000233551">
    <property type="component" value="Unassembled WGS sequence"/>
</dbReference>
<protein>
    <submittedName>
        <fullName evidence="1">Uncharacterized protein</fullName>
    </submittedName>
</protein>
<gene>
    <name evidence="1" type="ORF">CRG98_035033</name>
</gene>
<dbReference type="AlphaFoldDB" id="A0A2I0IKQ2"/>
<dbReference type="EMBL" id="PGOL01002863">
    <property type="protein sequence ID" value="PKI44572.1"/>
    <property type="molecule type" value="Genomic_DNA"/>
</dbReference>
<comment type="caution">
    <text evidence="1">The sequence shown here is derived from an EMBL/GenBank/DDBJ whole genome shotgun (WGS) entry which is preliminary data.</text>
</comment>
<evidence type="ECO:0000313" key="2">
    <source>
        <dbReference type="Proteomes" id="UP000233551"/>
    </source>
</evidence>
<reference evidence="1 2" key="1">
    <citation type="submission" date="2017-11" db="EMBL/GenBank/DDBJ databases">
        <title>De-novo sequencing of pomegranate (Punica granatum L.) genome.</title>
        <authorList>
            <person name="Akparov Z."/>
            <person name="Amiraslanov A."/>
            <person name="Hajiyeva S."/>
            <person name="Abbasov M."/>
            <person name="Kaur K."/>
            <person name="Hamwieh A."/>
            <person name="Solovyev V."/>
            <person name="Salamov A."/>
            <person name="Braich B."/>
            <person name="Kosarev P."/>
            <person name="Mahmoud A."/>
            <person name="Hajiyev E."/>
            <person name="Babayeva S."/>
            <person name="Izzatullayeva V."/>
            <person name="Mammadov A."/>
            <person name="Mammadov A."/>
            <person name="Sharifova S."/>
            <person name="Ojaghi J."/>
            <person name="Eynullazada K."/>
            <person name="Bayramov B."/>
            <person name="Abdulazimova A."/>
            <person name="Shahmuradov I."/>
        </authorList>
    </citation>
    <scope>NUCLEOTIDE SEQUENCE [LARGE SCALE GENOMIC DNA]</scope>
    <source>
        <strain evidence="2">cv. AG2017</strain>
        <tissue evidence="1">Leaf</tissue>
    </source>
</reference>
<name>A0A2I0IKQ2_PUNGR</name>
<accession>A0A2I0IKQ2</accession>
<proteinExistence type="predicted"/>
<feature type="non-terminal residue" evidence="1">
    <location>
        <position position="1"/>
    </location>
</feature>
<evidence type="ECO:0000313" key="1">
    <source>
        <dbReference type="EMBL" id="PKI44572.1"/>
    </source>
</evidence>